<gene>
    <name evidence="6" type="ORF">AGABI1DRAFT_108672</name>
</gene>
<protein>
    <recommendedName>
        <fullName evidence="5">Amidohydrolase-related domain-containing protein</fullName>
    </recommendedName>
</protein>
<dbReference type="InterPro" id="IPR032465">
    <property type="entry name" value="ACMSD"/>
</dbReference>
<dbReference type="InParanoid" id="K5XPG8"/>
<proteinExistence type="inferred from homology"/>
<keyword evidence="7" id="KW-1185">Reference proteome</keyword>
<dbReference type="GO" id="GO:0019748">
    <property type="term" value="P:secondary metabolic process"/>
    <property type="evidence" value="ECO:0007669"/>
    <property type="project" value="TreeGrafter"/>
</dbReference>
<keyword evidence="4" id="KW-0732">Signal</keyword>
<dbReference type="SUPFAM" id="SSF51556">
    <property type="entry name" value="Metallo-dependent hydrolases"/>
    <property type="match status" value="1"/>
</dbReference>
<comment type="similarity">
    <text evidence="3">Belongs to the metallo-dependent hydrolases superfamily.</text>
</comment>
<sequence length="368" mass="40969">MLSLATLRLVILGVCVMNSLPKVLSKEWRNSGNGRIVLEEAWTIPELIHQIGHGFFLPLVDLAPGGTNAELKANLLDIHNQRRQFMDENNIDFMVVSCANPCIQGLSDPVEAENMAVTVNNRLAETIANDTERFGGFASLSMHNATNAALELNRTVTELGFVGALVNDYQQSGPDNTTLLYYDQPEYDVFWQMVSDLDVPVYFHPRSNIAQIGSLMTGHARWLKGPAQEFAATLSNHILGLCTNGVFDRFPKAKIIVGHLGERIPSDLGRIDEQLLRQIPNGIPMKLNVSSYWQTNIWETTSGNFQTPLMKFHMDTIGLNRIMYSVDYPYVAIPEGEAWLQTLPSVLSAEELNSLTRNVAIEVLGLNK</sequence>
<dbReference type="HOGENOM" id="CLU_039329_5_2_1"/>
<keyword evidence="1 3" id="KW-0210">Decarboxylase</keyword>
<reference evidence="7" key="1">
    <citation type="journal article" date="2012" name="Proc. Natl. Acad. Sci. U.S.A.">
        <title>Genome sequence of the button mushroom Agaricus bisporus reveals mechanisms governing adaptation to a humic-rich ecological niche.</title>
        <authorList>
            <person name="Morin E."/>
            <person name="Kohler A."/>
            <person name="Baker A.R."/>
            <person name="Foulongne-Oriol M."/>
            <person name="Lombard V."/>
            <person name="Nagy L.G."/>
            <person name="Ohm R.A."/>
            <person name="Patyshakuliyeva A."/>
            <person name="Brun A."/>
            <person name="Aerts A.L."/>
            <person name="Bailey A.M."/>
            <person name="Billette C."/>
            <person name="Coutinho P.M."/>
            <person name="Deakin G."/>
            <person name="Doddapaneni H."/>
            <person name="Floudas D."/>
            <person name="Grimwood J."/>
            <person name="Hilden K."/>
            <person name="Kuees U."/>
            <person name="LaButti K.M."/>
            <person name="Lapidus A."/>
            <person name="Lindquist E.A."/>
            <person name="Lucas S.M."/>
            <person name="Murat C."/>
            <person name="Riley R.W."/>
            <person name="Salamov A.A."/>
            <person name="Schmutz J."/>
            <person name="Subramanian V."/>
            <person name="Woesten H.A.B."/>
            <person name="Xu J."/>
            <person name="Eastwood D.C."/>
            <person name="Foster G.D."/>
            <person name="Sonnenberg A.S."/>
            <person name="Cullen D."/>
            <person name="de Vries R.P."/>
            <person name="Lundell T."/>
            <person name="Hibbett D.S."/>
            <person name="Henrissat B."/>
            <person name="Burton K.S."/>
            <person name="Kerrigan R.W."/>
            <person name="Challen M.P."/>
            <person name="Grigoriev I.V."/>
            <person name="Martin F."/>
        </authorList>
    </citation>
    <scope>NUCLEOTIDE SEQUENCE [LARGE SCALE GENOMIC DNA]</scope>
    <source>
        <strain evidence="7">JB137-S8 / ATCC MYA-4627 / FGSC 10392</strain>
    </source>
</reference>
<dbReference type="RefSeq" id="XP_007332756.1">
    <property type="nucleotide sequence ID" value="XM_007332694.1"/>
</dbReference>
<dbReference type="OMA" id="NMHILGI"/>
<name>K5XPG8_AGABU</name>
<dbReference type="GeneID" id="18822609"/>
<organism evidence="6 7">
    <name type="scientific">Agaricus bisporus var. burnettii (strain JB137-S8 / ATCC MYA-4627 / FGSC 10392)</name>
    <name type="common">White button mushroom</name>
    <dbReference type="NCBI Taxonomy" id="597362"/>
    <lineage>
        <taxon>Eukaryota</taxon>
        <taxon>Fungi</taxon>
        <taxon>Dikarya</taxon>
        <taxon>Basidiomycota</taxon>
        <taxon>Agaricomycotina</taxon>
        <taxon>Agaricomycetes</taxon>
        <taxon>Agaricomycetidae</taxon>
        <taxon>Agaricales</taxon>
        <taxon>Agaricineae</taxon>
        <taxon>Agaricaceae</taxon>
        <taxon>Agaricus</taxon>
    </lineage>
</organism>
<dbReference type="InterPro" id="IPR032466">
    <property type="entry name" value="Metal_Hydrolase"/>
</dbReference>
<evidence type="ECO:0000256" key="3">
    <source>
        <dbReference type="RuleBase" id="RU366045"/>
    </source>
</evidence>
<evidence type="ECO:0000256" key="4">
    <source>
        <dbReference type="SAM" id="SignalP"/>
    </source>
</evidence>
<evidence type="ECO:0000313" key="7">
    <source>
        <dbReference type="Proteomes" id="UP000008493"/>
    </source>
</evidence>
<dbReference type="AlphaFoldDB" id="K5XPG8"/>
<dbReference type="PANTHER" id="PTHR21240:SF31">
    <property type="entry name" value="AMIDOHYDROLASE FAMILY PROTEIN (AFU_ORTHOLOGUE AFUA_7G05840)"/>
    <property type="match status" value="1"/>
</dbReference>
<dbReference type="KEGG" id="abp:AGABI1DRAFT108672"/>
<feature type="domain" description="Amidohydrolase-related" evidence="5">
    <location>
        <begin position="103"/>
        <end position="366"/>
    </location>
</feature>
<dbReference type="GO" id="GO:0016831">
    <property type="term" value="F:carboxy-lyase activity"/>
    <property type="evidence" value="ECO:0007669"/>
    <property type="project" value="UniProtKB-KW"/>
</dbReference>
<dbReference type="EMBL" id="JH971401">
    <property type="protein sequence ID" value="EKM76585.1"/>
    <property type="molecule type" value="Genomic_DNA"/>
</dbReference>
<evidence type="ECO:0000256" key="2">
    <source>
        <dbReference type="ARBA" id="ARBA00023239"/>
    </source>
</evidence>
<evidence type="ECO:0000259" key="5">
    <source>
        <dbReference type="Pfam" id="PF04909"/>
    </source>
</evidence>
<dbReference type="InterPro" id="IPR006680">
    <property type="entry name" value="Amidohydro-rel"/>
</dbReference>
<dbReference type="Gene3D" id="3.20.20.140">
    <property type="entry name" value="Metal-dependent hydrolases"/>
    <property type="match status" value="1"/>
</dbReference>
<dbReference type="GO" id="GO:0005829">
    <property type="term" value="C:cytosol"/>
    <property type="evidence" value="ECO:0007669"/>
    <property type="project" value="TreeGrafter"/>
</dbReference>
<dbReference type="STRING" id="597362.K5XPG8"/>
<keyword evidence="2 3" id="KW-0456">Lyase</keyword>
<accession>K5XPG8</accession>
<feature type="chain" id="PRO_5003886432" description="Amidohydrolase-related domain-containing protein" evidence="4">
    <location>
        <begin position="26"/>
        <end position="368"/>
    </location>
</feature>
<dbReference type="Pfam" id="PF04909">
    <property type="entry name" value="Amidohydro_2"/>
    <property type="match status" value="1"/>
</dbReference>
<dbReference type="PANTHER" id="PTHR21240">
    <property type="entry name" value="2-AMINO-3-CARBOXYLMUCONATE-6-SEMIALDEHYDE DECARBOXYLASE"/>
    <property type="match status" value="1"/>
</dbReference>
<dbReference type="GO" id="GO:0016787">
    <property type="term" value="F:hydrolase activity"/>
    <property type="evidence" value="ECO:0007669"/>
    <property type="project" value="InterPro"/>
</dbReference>
<feature type="signal peptide" evidence="4">
    <location>
        <begin position="1"/>
        <end position="25"/>
    </location>
</feature>
<dbReference type="Proteomes" id="UP000008493">
    <property type="component" value="Unassembled WGS sequence"/>
</dbReference>
<dbReference type="OrthoDB" id="432010at2759"/>
<evidence type="ECO:0000313" key="6">
    <source>
        <dbReference type="EMBL" id="EKM76585.1"/>
    </source>
</evidence>
<evidence type="ECO:0000256" key="1">
    <source>
        <dbReference type="ARBA" id="ARBA00022793"/>
    </source>
</evidence>
<dbReference type="eggNOG" id="KOG4245">
    <property type="taxonomic scope" value="Eukaryota"/>
</dbReference>